<comment type="caution">
    <text evidence="1">The sequence shown here is derived from an EMBL/GenBank/DDBJ whole genome shotgun (WGS) entry which is preliminary data.</text>
</comment>
<name>A0ABX5M0K0_9GAMM</name>
<evidence type="ECO:0000313" key="1">
    <source>
        <dbReference type="EMBL" id="PXF30450.1"/>
    </source>
</evidence>
<dbReference type="EMBL" id="LAPT01000076">
    <property type="protein sequence ID" value="PXF30450.1"/>
    <property type="molecule type" value="Genomic_DNA"/>
</dbReference>
<organism evidence="1 2">
    <name type="scientific">Pokkaliibacter plantistimulans</name>
    <dbReference type="NCBI Taxonomy" id="1635171"/>
    <lineage>
        <taxon>Bacteria</taxon>
        <taxon>Pseudomonadati</taxon>
        <taxon>Pseudomonadota</taxon>
        <taxon>Gammaproteobacteria</taxon>
        <taxon>Oceanospirillales</taxon>
        <taxon>Balneatrichaceae</taxon>
        <taxon>Pokkaliibacter</taxon>
    </lineage>
</organism>
<accession>A0ABX5M0K0</accession>
<gene>
    <name evidence="1" type="ORF">WH50_15410</name>
</gene>
<keyword evidence="2" id="KW-1185">Reference proteome</keyword>
<evidence type="ECO:0000313" key="2">
    <source>
        <dbReference type="Proteomes" id="UP000248090"/>
    </source>
</evidence>
<sequence>MSTQHRSHADASEQAFTFADCPDLHLADVADWLKSYSAACPYDMDAVAETVARHQQRRWESSCSMVDLSVLRRSAHTGLMIAARFARRLADRIQ</sequence>
<protein>
    <submittedName>
        <fullName evidence="1">Uncharacterized protein</fullName>
    </submittedName>
</protein>
<proteinExistence type="predicted"/>
<reference evidence="1 2" key="1">
    <citation type="submission" date="2015-03" db="EMBL/GenBank/DDBJ databases">
        <authorList>
            <person name="Krishnan R."/>
            <person name="Midha S."/>
            <person name="Patil P.B."/>
            <person name="Rameshkumar N."/>
        </authorList>
    </citation>
    <scope>NUCLEOTIDE SEQUENCE [LARGE SCALE GENOMIC DNA]</scope>
    <source>
        <strain evidence="1 2">L1E11</strain>
    </source>
</reference>
<dbReference type="RefSeq" id="WP_110188127.1">
    <property type="nucleotide sequence ID" value="NZ_LAPT01000076.1"/>
</dbReference>
<dbReference type="Proteomes" id="UP000248090">
    <property type="component" value="Unassembled WGS sequence"/>
</dbReference>